<name>A0A0N9R059_9VIRU</name>
<keyword evidence="1" id="KW-0812">Transmembrane</keyword>
<feature type="transmembrane region" description="Helical" evidence="1">
    <location>
        <begin position="39"/>
        <end position="58"/>
    </location>
</feature>
<proteinExistence type="predicted"/>
<keyword evidence="1" id="KW-0472">Membrane</keyword>
<keyword evidence="3" id="KW-1185">Reference proteome</keyword>
<evidence type="ECO:0000313" key="2">
    <source>
        <dbReference type="EMBL" id="ALH23056.1"/>
    </source>
</evidence>
<dbReference type="KEGG" id="vg:26049017"/>
<evidence type="ECO:0000256" key="1">
    <source>
        <dbReference type="SAM" id="Phobius"/>
    </source>
</evidence>
<gene>
    <name evidence="2" type="ORF">ceV_150</name>
</gene>
<keyword evidence="1" id="KW-1133">Transmembrane helix</keyword>
<accession>A0A0N9R059</accession>
<protein>
    <submittedName>
        <fullName evidence="2">Uncharacterized protein</fullName>
    </submittedName>
</protein>
<sequence length="99" mass="11740">MYLIPLVRAGRAATCCLLFPEYQTEMIAISEIFSYSFPFLNFSSPIFNMVGFTIYLIYDREYAIDLINIYKNEKKIIYNIEFLLLYLYLLNILLYTSLT</sequence>
<dbReference type="EMBL" id="KT820662">
    <property type="protein sequence ID" value="ALH23056.1"/>
    <property type="molecule type" value="Genomic_DNA"/>
</dbReference>
<evidence type="ECO:0000313" key="3">
    <source>
        <dbReference type="Proteomes" id="UP000203826"/>
    </source>
</evidence>
<organism evidence="2 3">
    <name type="scientific">Chrysochromulina ericina virus CeV-01B</name>
    <dbReference type="NCBI Taxonomy" id="3070830"/>
    <lineage>
        <taxon>Viruses</taxon>
        <taxon>Varidnaviria</taxon>
        <taxon>Bamfordvirae</taxon>
        <taxon>Nucleocytoviricota</taxon>
        <taxon>Megaviricetes</taxon>
        <taxon>Imitervirales</taxon>
        <taxon>Mesomimiviridae</taxon>
        <taxon>Tethysvirus</taxon>
        <taxon>Tethysvirus raunefjordenense</taxon>
    </lineage>
</organism>
<dbReference type="Proteomes" id="UP000203826">
    <property type="component" value="Segment"/>
</dbReference>
<feature type="transmembrane region" description="Helical" evidence="1">
    <location>
        <begin position="78"/>
        <end position="98"/>
    </location>
</feature>
<reference evidence="2 3" key="1">
    <citation type="journal article" date="2015" name="Genome Announc.">
        <title>The 474-Kilobase-Pair Complete Genome Sequence of CeV-01B, a Virus Infecting Haptolina (Chrysochromulina) ericina (Prymnesiophyceae).</title>
        <authorList>
            <person name="Gallot-Lavallee L."/>
            <person name="Pagarete A."/>
            <person name="Legendre M."/>
            <person name="Santini S."/>
            <person name="Sandaa R.A."/>
            <person name="Himmelbauer H."/>
            <person name="Ogata H."/>
            <person name="Bratbak G."/>
            <person name="Claverie J.M."/>
        </authorList>
    </citation>
    <scope>NUCLEOTIDE SEQUENCE [LARGE SCALE GENOMIC DNA]</scope>
    <source>
        <strain evidence="2">CeV-01B</strain>
    </source>
</reference>